<dbReference type="EMBL" id="MH375644">
    <property type="protein sequence ID" value="AXC34418.1"/>
    <property type="molecule type" value="Genomic_DNA"/>
</dbReference>
<name>A0A384ZRZ8_9CAUD</name>
<feature type="compositionally biased region" description="Basic residues" evidence="1">
    <location>
        <begin position="312"/>
        <end position="321"/>
    </location>
</feature>
<organism evidence="2 3">
    <name type="scientific">Vibrio phage YC</name>
    <dbReference type="NCBI Taxonomy" id="2267403"/>
    <lineage>
        <taxon>Viruses</taxon>
        <taxon>Duplodnaviria</taxon>
        <taxon>Heunggongvirae</taxon>
        <taxon>Uroviricota</taxon>
        <taxon>Caudoviricetes</taxon>
        <taxon>Pantevenvirales</taxon>
        <taxon>Ackermannviridae</taxon>
        <taxon>Campanilevirus</taxon>
        <taxon>Campanilevirus YC</taxon>
    </lineage>
</organism>
<dbReference type="InterPro" id="IPR014729">
    <property type="entry name" value="Rossmann-like_a/b/a_fold"/>
</dbReference>
<dbReference type="KEGG" id="vg:55608496"/>
<keyword evidence="2" id="KW-0378">Hydrolase</keyword>
<dbReference type="GeneID" id="55608496"/>
<dbReference type="Gene3D" id="3.40.50.620">
    <property type="entry name" value="HUPs"/>
    <property type="match status" value="1"/>
</dbReference>
<keyword evidence="3" id="KW-1185">Reference proteome</keyword>
<protein>
    <submittedName>
        <fullName evidence="2">Adenine alpha hydrolase</fullName>
    </submittedName>
</protein>
<dbReference type="GO" id="GO:0016787">
    <property type="term" value="F:hydrolase activity"/>
    <property type="evidence" value="ECO:0007669"/>
    <property type="project" value="UniProtKB-KW"/>
</dbReference>
<dbReference type="SUPFAM" id="SSF52402">
    <property type="entry name" value="Adenine nucleotide alpha hydrolases-like"/>
    <property type="match status" value="1"/>
</dbReference>
<feature type="compositionally biased region" description="Basic and acidic residues" evidence="1">
    <location>
        <begin position="269"/>
        <end position="282"/>
    </location>
</feature>
<dbReference type="Proteomes" id="UP000260311">
    <property type="component" value="Segment"/>
</dbReference>
<sequence length="321" mass="36458">MMKHMKQYWQSMEQYKDKNVSVMWSGGLDSNFLIYSLLKVGANVTAHSFSSAQLPAAPAEKAARKALAEMFETYRPNHFISREYTPSIPLGSGSLFGQARFWTGAMGLVADIDETDYVMLGYIMGDDAISYLDEIKAEWDAKAWNASNSDWPEMVTPLVKITKSDIANELADCHIMSLYYLNWCCERPEIVRDMDVYQECGRCTSCKRAAFSLGDHYDRMRINLTNFNAVTAYELMHPSLTFTKGMNKIEIDDGSKEESPSVQSDNSLIEDRPNPHEVHSEIDVGDQSELVQEVHCEDEAQLASDRSELHSSRKRATRRRT</sequence>
<accession>A0A384ZRZ8</accession>
<evidence type="ECO:0000313" key="2">
    <source>
        <dbReference type="EMBL" id="AXC34418.1"/>
    </source>
</evidence>
<proteinExistence type="predicted"/>
<dbReference type="RefSeq" id="YP_009838264.1">
    <property type="nucleotide sequence ID" value="NC_048709.1"/>
</dbReference>
<evidence type="ECO:0000313" key="3">
    <source>
        <dbReference type="Proteomes" id="UP000260311"/>
    </source>
</evidence>
<reference evidence="2 3" key="1">
    <citation type="submission" date="2018-05" db="EMBL/GenBank/DDBJ databases">
        <title>The genome of Vibrio coralliilyticus phage YC.</title>
        <authorList>
            <person name="Benler S."/>
        </authorList>
    </citation>
    <scope>NUCLEOTIDE SEQUENCE [LARGE SCALE GENOMIC DNA]</scope>
</reference>
<evidence type="ECO:0000256" key="1">
    <source>
        <dbReference type="SAM" id="MobiDB-lite"/>
    </source>
</evidence>
<feature type="region of interest" description="Disordered" evidence="1">
    <location>
        <begin position="251"/>
        <end position="321"/>
    </location>
</feature>